<sequence length="93" mass="9100">MTNNCIIASAAEAEALGVAVEVLSDATGAINIANAGGAVSAETVHRTLMALLQSNLAAVAPTAEWTSALAAGVAIPRDALPTSATAGAQRFPA</sequence>
<reference evidence="1" key="1">
    <citation type="submission" date="2022-09" db="EMBL/GenBank/DDBJ databases">
        <title>Taxonomy of Curtobacterium flaccumfaciens.</title>
        <authorList>
            <person name="Osdaghi E."/>
            <person name="Taghavi S.M."/>
            <person name="Hamidizade M."/>
            <person name="Abachi H."/>
            <person name="Fazliarab A."/>
            <person name="Baeyen S."/>
            <person name="Portier P."/>
            <person name="Van Vaerenbergh J."/>
            <person name="Jacques M.-A."/>
        </authorList>
    </citation>
    <scope>NUCLEOTIDE SEQUENCE</scope>
    <source>
        <strain evidence="1">AGQB46</strain>
    </source>
</reference>
<evidence type="ECO:0000313" key="2">
    <source>
        <dbReference type="Proteomes" id="UP001062223"/>
    </source>
</evidence>
<dbReference type="RefSeq" id="WP_262138047.1">
    <property type="nucleotide sequence ID" value="NZ_CP106879.1"/>
</dbReference>
<name>A0A9Q9P5P8_9MICO</name>
<dbReference type="AlphaFoldDB" id="A0A9Q9P5P8"/>
<evidence type="ECO:0008006" key="3">
    <source>
        <dbReference type="Google" id="ProtNLM"/>
    </source>
</evidence>
<accession>A0A9Q9P5P8</accession>
<dbReference type="InterPro" id="IPR036380">
    <property type="entry name" value="Isochorismatase-like_sf"/>
</dbReference>
<proteinExistence type="predicted"/>
<dbReference type="EMBL" id="CP106879">
    <property type="protein sequence ID" value="UYC79710.1"/>
    <property type="molecule type" value="Genomic_DNA"/>
</dbReference>
<gene>
    <name evidence="1" type="ORF">OE229_11170</name>
</gene>
<dbReference type="Gene3D" id="3.40.50.850">
    <property type="entry name" value="Isochorismatase-like"/>
    <property type="match status" value="1"/>
</dbReference>
<protein>
    <recommendedName>
        <fullName evidence="3">Isochorismatase family protein</fullName>
    </recommendedName>
</protein>
<dbReference type="Proteomes" id="UP001062223">
    <property type="component" value="Chromosome"/>
</dbReference>
<organism evidence="1 2">
    <name type="scientific">Curtobacterium poinsettiae</name>
    <dbReference type="NCBI Taxonomy" id="159612"/>
    <lineage>
        <taxon>Bacteria</taxon>
        <taxon>Bacillati</taxon>
        <taxon>Actinomycetota</taxon>
        <taxon>Actinomycetes</taxon>
        <taxon>Micrococcales</taxon>
        <taxon>Microbacteriaceae</taxon>
        <taxon>Curtobacterium</taxon>
    </lineage>
</organism>
<dbReference type="SUPFAM" id="SSF52499">
    <property type="entry name" value="Isochorismatase-like hydrolases"/>
    <property type="match status" value="1"/>
</dbReference>
<evidence type="ECO:0000313" key="1">
    <source>
        <dbReference type="EMBL" id="UYC79710.1"/>
    </source>
</evidence>
<dbReference type="KEGG" id="cpoi:OE229_11170"/>